<feature type="signal peptide" evidence="1">
    <location>
        <begin position="1"/>
        <end position="25"/>
    </location>
</feature>
<feature type="chain" id="PRO_5002798429" description="FZ domain-containing protein" evidence="1">
    <location>
        <begin position="26"/>
        <end position="324"/>
    </location>
</feature>
<dbReference type="CTD" id="6752315"/>
<dbReference type="EMBL" id="DS985243">
    <property type="protein sequence ID" value="EDV27106.1"/>
    <property type="molecule type" value="Genomic_DNA"/>
</dbReference>
<name>B3RSU5_TRIAD</name>
<dbReference type="Proteomes" id="UP000009022">
    <property type="component" value="Unassembled WGS sequence"/>
</dbReference>
<evidence type="ECO:0000313" key="3">
    <source>
        <dbReference type="Proteomes" id="UP000009022"/>
    </source>
</evidence>
<dbReference type="PhylomeDB" id="B3RSU5"/>
<reference evidence="2 3" key="1">
    <citation type="journal article" date="2008" name="Nature">
        <title>The Trichoplax genome and the nature of placozoans.</title>
        <authorList>
            <person name="Srivastava M."/>
            <person name="Begovic E."/>
            <person name="Chapman J."/>
            <person name="Putnam N.H."/>
            <person name="Hellsten U."/>
            <person name="Kawashima T."/>
            <person name="Kuo A."/>
            <person name="Mitros T."/>
            <person name="Salamov A."/>
            <person name="Carpenter M.L."/>
            <person name="Signorovitch A.Y."/>
            <person name="Moreno M.A."/>
            <person name="Kamm K."/>
            <person name="Grimwood J."/>
            <person name="Schmutz J."/>
            <person name="Shapiro H."/>
            <person name="Grigoriev I.V."/>
            <person name="Buss L.W."/>
            <person name="Schierwater B."/>
            <person name="Dellaporta S.L."/>
            <person name="Rokhsar D.S."/>
        </authorList>
    </citation>
    <scope>NUCLEOTIDE SEQUENCE [LARGE SCALE GENOMIC DNA]</scope>
    <source>
        <strain evidence="2 3">Grell-BS-1999</strain>
    </source>
</reference>
<organism evidence="2 3">
    <name type="scientific">Trichoplax adhaerens</name>
    <name type="common">Trichoplax reptans</name>
    <dbReference type="NCBI Taxonomy" id="10228"/>
    <lineage>
        <taxon>Eukaryota</taxon>
        <taxon>Metazoa</taxon>
        <taxon>Placozoa</taxon>
        <taxon>Uniplacotomia</taxon>
        <taxon>Trichoplacea</taxon>
        <taxon>Trichoplacidae</taxon>
        <taxon>Trichoplax</taxon>
    </lineage>
</organism>
<protein>
    <recommendedName>
        <fullName evidence="4">FZ domain-containing protein</fullName>
    </recommendedName>
</protein>
<dbReference type="KEGG" id="tad:TRIADDRAFT_54733"/>
<proteinExistence type="predicted"/>
<dbReference type="AlphaFoldDB" id="B3RSU5"/>
<dbReference type="InParanoid" id="B3RSU5"/>
<accession>B3RSU5</accession>
<evidence type="ECO:0008006" key="4">
    <source>
        <dbReference type="Google" id="ProtNLM"/>
    </source>
</evidence>
<dbReference type="HOGENOM" id="CLU_067673_0_0_1"/>
<evidence type="ECO:0000256" key="1">
    <source>
        <dbReference type="SAM" id="SignalP"/>
    </source>
</evidence>
<dbReference type="GeneID" id="6752315"/>
<evidence type="ECO:0000313" key="2">
    <source>
        <dbReference type="EMBL" id="EDV27106.1"/>
    </source>
</evidence>
<sequence length="324" mass="36573">MSKVTIDLKMVTNLVLLYFLSFGVCQNIHYGQNNIRSDPFNHFDDSKDPSRDEESYHGSKKQIFNKISRRQRVASISEDVIAYSLDQLSSCRQPPLKIQNFCRDNSSVPAFLLSKNARKLDQFIDNYVVIEKQLGSNSICSRYFKEILCQSNLPKCSSDRQSIMIGNIKQCRQFSHQCRNSGIQLNRYCNVSVSNYTLARCVKPPFNSFGIDECSDLPANMTFPEWMIPNLLRQSKSIASLKSILNTARVSKDCSTGILSLACHEIPFCSADSTMLLSAITKQECRKAKACLPEAIKVIIGSILDCEIFPDSSAKTIKYYKNGC</sequence>
<dbReference type="RefSeq" id="XP_002111102.1">
    <property type="nucleotide sequence ID" value="XM_002111066.1"/>
</dbReference>
<gene>
    <name evidence="2" type="ORF">TRIADDRAFT_54733</name>
</gene>
<keyword evidence="3" id="KW-1185">Reference proteome</keyword>
<keyword evidence="1" id="KW-0732">Signal</keyword>